<keyword evidence="2" id="KW-1185">Reference proteome</keyword>
<dbReference type="Proteomes" id="UP000272729">
    <property type="component" value="Unassembled WGS sequence"/>
</dbReference>
<organism evidence="1 2">
    <name type="scientific">Saccharothrix variisporea</name>
    <dbReference type="NCBI Taxonomy" id="543527"/>
    <lineage>
        <taxon>Bacteria</taxon>
        <taxon>Bacillati</taxon>
        <taxon>Actinomycetota</taxon>
        <taxon>Actinomycetes</taxon>
        <taxon>Pseudonocardiales</taxon>
        <taxon>Pseudonocardiaceae</taxon>
        <taxon>Saccharothrix</taxon>
    </lineage>
</organism>
<evidence type="ECO:0000313" key="2">
    <source>
        <dbReference type="Proteomes" id="UP000272729"/>
    </source>
</evidence>
<proteinExistence type="predicted"/>
<gene>
    <name evidence="1" type="ORF">DFJ66_6945</name>
</gene>
<comment type="caution">
    <text evidence="1">The sequence shown here is derived from an EMBL/GenBank/DDBJ whole genome shotgun (WGS) entry which is preliminary data.</text>
</comment>
<dbReference type="AlphaFoldDB" id="A0A495XPL6"/>
<name>A0A495XPL6_9PSEU</name>
<dbReference type="OrthoDB" id="9905185at2"/>
<evidence type="ECO:0000313" key="1">
    <source>
        <dbReference type="EMBL" id="RKT73608.1"/>
    </source>
</evidence>
<sequence>MTRRDRHARIRRLAHDLEAVLGGDLGRILDRKLAHDLALELRRALERDGDPRLGEVYERVRWLEFAVERNVLATASFKPMAAAARIIRLELEPQQDHRLLSVAVAVLPHDHRARYHEEFRAELADLPRSHRLPHALRLLSRSWTLRRALRGDRLGRGDP</sequence>
<dbReference type="RefSeq" id="WP_121227507.1">
    <property type="nucleotide sequence ID" value="NZ_JBIUBA010000016.1"/>
</dbReference>
<protein>
    <submittedName>
        <fullName evidence="1">Uncharacterized protein</fullName>
    </submittedName>
</protein>
<accession>A0A495XPL6</accession>
<dbReference type="EMBL" id="RBXR01000001">
    <property type="protein sequence ID" value="RKT73608.1"/>
    <property type="molecule type" value="Genomic_DNA"/>
</dbReference>
<reference evidence="1 2" key="1">
    <citation type="submission" date="2018-10" db="EMBL/GenBank/DDBJ databases">
        <title>Sequencing the genomes of 1000 actinobacteria strains.</title>
        <authorList>
            <person name="Klenk H.-P."/>
        </authorList>
    </citation>
    <scope>NUCLEOTIDE SEQUENCE [LARGE SCALE GENOMIC DNA]</scope>
    <source>
        <strain evidence="1 2">DSM 43911</strain>
    </source>
</reference>